<accession>A0A6L6JEZ8</accession>
<organism evidence="2 3">
    <name type="scientific">Paracoccus aestuariivivens</name>
    <dbReference type="NCBI Taxonomy" id="1820333"/>
    <lineage>
        <taxon>Bacteria</taxon>
        <taxon>Pseudomonadati</taxon>
        <taxon>Pseudomonadota</taxon>
        <taxon>Alphaproteobacteria</taxon>
        <taxon>Rhodobacterales</taxon>
        <taxon>Paracoccaceae</taxon>
        <taxon>Paracoccus</taxon>
    </lineage>
</organism>
<keyword evidence="3" id="KW-1185">Reference proteome</keyword>
<dbReference type="RefSeq" id="WP_155096523.1">
    <property type="nucleotide sequence ID" value="NZ_WMIE01000011.1"/>
</dbReference>
<dbReference type="AlphaFoldDB" id="A0A6L6JEZ8"/>
<evidence type="ECO:0000259" key="1">
    <source>
        <dbReference type="Pfam" id="PF20434"/>
    </source>
</evidence>
<proteinExistence type="predicted"/>
<dbReference type="OrthoDB" id="9806180at2"/>
<dbReference type="InterPro" id="IPR049492">
    <property type="entry name" value="BD-FAE-like_dom"/>
</dbReference>
<dbReference type="EMBL" id="WMIE01000011">
    <property type="protein sequence ID" value="MTH79167.1"/>
    <property type="molecule type" value="Genomic_DNA"/>
</dbReference>
<dbReference type="InterPro" id="IPR029058">
    <property type="entry name" value="AB_hydrolase_fold"/>
</dbReference>
<dbReference type="SUPFAM" id="SSF53474">
    <property type="entry name" value="alpha/beta-Hydrolases"/>
    <property type="match status" value="1"/>
</dbReference>
<dbReference type="Pfam" id="PF20434">
    <property type="entry name" value="BD-FAE"/>
    <property type="match status" value="1"/>
</dbReference>
<evidence type="ECO:0000313" key="3">
    <source>
        <dbReference type="Proteomes" id="UP000478183"/>
    </source>
</evidence>
<comment type="caution">
    <text evidence="2">The sequence shown here is derived from an EMBL/GenBank/DDBJ whole genome shotgun (WGS) entry which is preliminary data.</text>
</comment>
<dbReference type="Gene3D" id="3.40.50.1820">
    <property type="entry name" value="alpha/beta hydrolase"/>
    <property type="match status" value="1"/>
</dbReference>
<sequence length="355" mass="39396">MRADLGPRKVGVTIAPYRTAESRSWEGWNTLPILDRRAFLISAMLLSLSPSLSLAEDAADGLHYTTYQYASKGGQDLYLDLIVDPSIETEGPRPVILYSFGGGWEQGDRGSRDSVEMWKPFLSEGYAIVAIDYRLGIRDAKASGEMTKENGTEMYLRAIEWSVEDLFDATSFVVDHAAEWNVNAEQIVTIGGSSGATNSLVAEYNSANSTPLAQAHLPANFRYAGVISMAGAFWLPKGTPLEFAARPAPIMFFHGAKDWLVTYDEVQADFAGYGPAYYFRKYAGPAYPKWFVDYPQGDHVLAALPLMTRQSEILAFLERLVINREELSIHTVEEATVPNSFEGLMKMQESEARNQ</sequence>
<name>A0A6L6JEZ8_9RHOB</name>
<dbReference type="Proteomes" id="UP000478183">
    <property type="component" value="Unassembled WGS sequence"/>
</dbReference>
<feature type="domain" description="BD-FAE-like" evidence="1">
    <location>
        <begin position="88"/>
        <end position="207"/>
    </location>
</feature>
<evidence type="ECO:0000313" key="2">
    <source>
        <dbReference type="EMBL" id="MTH79167.1"/>
    </source>
</evidence>
<protein>
    <recommendedName>
        <fullName evidence="1">BD-FAE-like domain-containing protein</fullName>
    </recommendedName>
</protein>
<gene>
    <name evidence="2" type="ORF">GL286_15680</name>
</gene>
<reference evidence="2 3" key="1">
    <citation type="submission" date="2019-11" db="EMBL/GenBank/DDBJ databases">
        <authorList>
            <person name="Dong K."/>
        </authorList>
    </citation>
    <scope>NUCLEOTIDE SEQUENCE [LARGE SCALE GENOMIC DNA]</scope>
    <source>
        <strain evidence="2 3">NBRC 111993</strain>
    </source>
</reference>